<dbReference type="Proteomes" id="UP000839914">
    <property type="component" value="Unassembled WGS sequence"/>
</dbReference>
<dbReference type="EMBL" id="AALLDS010000006">
    <property type="protein sequence ID" value="EDA7612462.1"/>
    <property type="molecule type" value="Genomic_DNA"/>
</dbReference>
<dbReference type="InterPro" id="IPR025885">
    <property type="entry name" value="PapC_N"/>
</dbReference>
<evidence type="ECO:0000313" key="25">
    <source>
        <dbReference type="EMBL" id="EDA7612462.1"/>
    </source>
</evidence>
<evidence type="ECO:0000256" key="8">
    <source>
        <dbReference type="ARBA" id="ARBA00023237"/>
    </source>
</evidence>
<dbReference type="EMBL" id="AAIKGB010000005">
    <property type="protein sequence ID" value="ECF1542839.1"/>
    <property type="molecule type" value="Genomic_DNA"/>
</dbReference>
<dbReference type="InterPro" id="IPR043142">
    <property type="entry name" value="PapC-like_C_sf"/>
</dbReference>
<dbReference type="EMBL" id="AAMLUT010000002">
    <property type="protein sequence ID" value="EDI6664472.1"/>
    <property type="molecule type" value="Genomic_DNA"/>
</dbReference>
<dbReference type="Gene3D" id="2.60.40.2610">
    <property type="entry name" value="Outer membrane usher protein FimD, plug domain"/>
    <property type="match status" value="1"/>
</dbReference>
<dbReference type="EMBL" id="AAKRET010000009">
    <property type="protein sequence ID" value="ECU8354010.1"/>
    <property type="molecule type" value="Genomic_DNA"/>
</dbReference>
<dbReference type="InterPro" id="IPR018030">
    <property type="entry name" value="Fimbrial_membr_usher_CS"/>
</dbReference>
<protein>
    <submittedName>
        <fullName evidence="27">Fimbria/pilus outer membrane usher protein</fullName>
    </submittedName>
    <submittedName>
        <fullName evidence="28">Fimbrial assembly protein</fullName>
    </submittedName>
    <submittedName>
        <fullName evidence="25">Fimbrial biogenesis outer membrane usher protein</fullName>
    </submittedName>
    <submittedName>
        <fullName evidence="13">Putative outer membrane protein</fullName>
    </submittedName>
</protein>
<dbReference type="Proteomes" id="UP000054461">
    <property type="component" value="Unassembled WGS sequence"/>
</dbReference>
<dbReference type="EMBL" id="AAHRYM010000021">
    <property type="protein sequence ID" value="EBZ6922477.1"/>
    <property type="molecule type" value="Genomic_DNA"/>
</dbReference>
<dbReference type="InterPro" id="IPR042186">
    <property type="entry name" value="FimD_plug_dom"/>
</dbReference>
<dbReference type="Proteomes" id="UP000839911">
    <property type="component" value="Unassembled WGS sequence"/>
</dbReference>
<dbReference type="EMBL" id="AAHIPE010000006">
    <property type="protein sequence ID" value="EBW5462311.1"/>
    <property type="molecule type" value="Genomic_DNA"/>
</dbReference>
<dbReference type="GO" id="GO:0009297">
    <property type="term" value="P:pilus assembly"/>
    <property type="evidence" value="ECO:0007669"/>
    <property type="project" value="InterPro"/>
</dbReference>
<evidence type="ECO:0000256" key="2">
    <source>
        <dbReference type="ARBA" id="ARBA00008064"/>
    </source>
</evidence>
<evidence type="ECO:0000256" key="10">
    <source>
        <dbReference type="SAM" id="SignalP"/>
    </source>
</evidence>
<reference evidence="23" key="6">
    <citation type="submission" date="2019-09" db="EMBL/GenBank/DDBJ databases">
        <authorList>
            <consortium name="GenomeTrakr network: Whole genome sequencing for foodborne pathogen traceback"/>
        </authorList>
    </citation>
    <scope>NUCLEOTIDE SEQUENCE [LARGE SCALE GENOMIC DNA]</scope>
    <source>
        <strain evidence="23">AUSMDU00020735</strain>
        <strain evidence="19 33">VA_WGS-00080</strain>
    </source>
</reference>
<dbReference type="Proteomes" id="UP000034636">
    <property type="component" value="Chromosome"/>
</dbReference>
<evidence type="ECO:0000256" key="7">
    <source>
        <dbReference type="ARBA" id="ARBA00023136"/>
    </source>
</evidence>
<dbReference type="eggNOG" id="COG3188">
    <property type="taxonomic scope" value="Bacteria"/>
</dbReference>
<dbReference type="GO" id="GO:0009279">
    <property type="term" value="C:cell outer membrane"/>
    <property type="evidence" value="ECO:0007669"/>
    <property type="project" value="UniProtKB-SubCell"/>
</dbReference>
<dbReference type="RefSeq" id="WP_000945364.1">
    <property type="nucleotide sequence ID" value="NZ_AP023291.1"/>
</dbReference>
<evidence type="ECO:0000313" key="17">
    <source>
        <dbReference type="EMBL" id="EBY1701619.1"/>
    </source>
</evidence>
<evidence type="ECO:0000313" key="26">
    <source>
        <dbReference type="EMBL" id="EDI6664472.1"/>
    </source>
</evidence>
<dbReference type="Proteomes" id="UP000839908">
    <property type="component" value="Unassembled WGS sequence"/>
</dbReference>
<evidence type="ECO:0000256" key="5">
    <source>
        <dbReference type="ARBA" id="ARBA00022692"/>
    </source>
</evidence>
<dbReference type="InterPro" id="IPR000015">
    <property type="entry name" value="Fimb_usher"/>
</dbReference>
<evidence type="ECO:0000256" key="1">
    <source>
        <dbReference type="ARBA" id="ARBA00004571"/>
    </source>
</evidence>
<name>A0A0D6FFA4_SALTM</name>
<reference evidence="28 32" key="1">
    <citation type="submission" date="2014-09" db="EMBL/GenBank/DDBJ databases">
        <title>Salmonella Genotype and Phenotype Association.</title>
        <authorList>
            <person name="Chen Y."/>
            <person name="Folster J."/>
            <person name="Ayers S."/>
            <person name="Kabera C."/>
            <person name="Li C."/>
            <person name="Mukherjee S."/>
            <person name="Lam C."/>
            <person name="Zhao S."/>
            <person name="McDermott P."/>
        </authorList>
    </citation>
    <scope>NUCLEOTIDE SEQUENCE [LARGE SCALE GENOMIC DNA]</scope>
    <source>
        <strain evidence="28 32">CVM N32045</strain>
    </source>
</reference>
<dbReference type="Proteomes" id="UP000839915">
    <property type="component" value="Unassembled WGS sequence"/>
</dbReference>
<dbReference type="Gene3D" id="3.10.20.410">
    <property type="match status" value="1"/>
</dbReference>
<dbReference type="Proteomes" id="UP000885385">
    <property type="component" value="Unassembled WGS sequence"/>
</dbReference>
<dbReference type="FunFam" id="2.60.40.2070:FF:000002">
    <property type="entry name" value="Fimbrial outer membrane usher protein"/>
    <property type="match status" value="1"/>
</dbReference>
<dbReference type="SUPFAM" id="SSF141729">
    <property type="entry name" value="FimD N-terminal domain-like"/>
    <property type="match status" value="1"/>
</dbReference>
<reference evidence="27" key="3">
    <citation type="journal article" date="2018" name="Genome Biol.">
        <title>SKESA: strategic k-mer extension for scrupulous assemblies.</title>
        <authorList>
            <person name="Souvorov A."/>
            <person name="Agarwala R."/>
            <person name="Lipman D.J."/>
        </authorList>
    </citation>
    <scope>NUCLEOTIDE SEQUENCE</scope>
    <source>
        <strain evidence="27">Salmonella enterica</strain>
    </source>
</reference>
<feature type="chain" id="PRO_5043119519" evidence="10">
    <location>
        <begin position="25"/>
        <end position="829"/>
    </location>
</feature>
<dbReference type="Pfam" id="PF00577">
    <property type="entry name" value="Usher"/>
    <property type="match status" value="1"/>
</dbReference>
<dbReference type="FunFam" id="2.60.40.3110:FF:000001">
    <property type="entry name" value="Putative fimbrial outer membrane usher"/>
    <property type="match status" value="1"/>
</dbReference>
<evidence type="ECO:0000313" key="33">
    <source>
        <dbReference type="Proteomes" id="UP000338496"/>
    </source>
</evidence>
<keyword evidence="5 9" id="KW-0812">Transmembrane</keyword>
<evidence type="ECO:0000313" key="30">
    <source>
        <dbReference type="EMBL" id="MLP86167.1"/>
    </source>
</evidence>
<dbReference type="Proteomes" id="UP000338496">
    <property type="component" value="Unassembled WGS sequence"/>
</dbReference>
<dbReference type="Gene3D" id="2.60.40.3110">
    <property type="match status" value="1"/>
</dbReference>
<dbReference type="Proteomes" id="UP000839581">
    <property type="component" value="Unassembled WGS sequence"/>
</dbReference>
<evidence type="ECO:0000313" key="24">
    <source>
        <dbReference type="EMBL" id="ECY5340878.1"/>
    </source>
</evidence>
<reference evidence="27" key="7">
    <citation type="submission" date="2019-10" db="EMBL/GenBank/DDBJ databases">
        <authorList>
            <consortium name="NCBI Pathogen Detection Project"/>
        </authorList>
    </citation>
    <scope>NUCLEOTIDE SEQUENCE</scope>
    <source>
        <strain evidence="27">Salmonella enterica</strain>
    </source>
</reference>
<dbReference type="Proteomes" id="UP000839909">
    <property type="component" value="Unassembled WGS sequence"/>
</dbReference>
<evidence type="ECO:0000256" key="6">
    <source>
        <dbReference type="ARBA" id="ARBA00022729"/>
    </source>
</evidence>
<evidence type="ECO:0000313" key="14">
    <source>
        <dbReference type="EMBL" id="EBU9271749.1"/>
    </source>
</evidence>
<accession>A0A0M2J2E3</accession>
<evidence type="ECO:0000313" key="18">
    <source>
        <dbReference type="EMBL" id="EBZ6922477.1"/>
    </source>
</evidence>
<keyword evidence="6 10" id="KW-0732">Signal</keyword>
<dbReference type="GO" id="GO:0015473">
    <property type="term" value="F:fimbrial usher porin activity"/>
    <property type="evidence" value="ECO:0007669"/>
    <property type="project" value="InterPro"/>
</dbReference>
<evidence type="ECO:0000313" key="20">
    <source>
        <dbReference type="EMBL" id="ECF1542839.1"/>
    </source>
</evidence>
<reference evidence="21" key="5">
    <citation type="submission" date="2018-08" db="EMBL/GenBank/DDBJ databases">
        <authorList>
            <consortium name="PulseNet: The National Subtyping Network for Foodborne Disease Surveillance"/>
            <person name="Tarr C.L."/>
            <person name="Trees E."/>
            <person name="Katz L.S."/>
            <person name="Carleton-Romer H.A."/>
            <person name="Stroika S."/>
            <person name="Kucerova Z."/>
            <person name="Roache K.F."/>
            <person name="Sabol A.L."/>
            <person name="Besser J."/>
            <person name="Gerner-Smidt P."/>
        </authorList>
    </citation>
    <scope>NUCLEOTIDE SEQUENCE [LARGE SCALE GENOMIC DNA]</scope>
    <source>
        <strain evidence="21">PNUSAS008736</strain>
        <strain evidence="26">PNUSAS016739</strain>
    </source>
</reference>
<reference evidence="13 31" key="2">
    <citation type="journal article" date="2015" name="Genome Announc.">
        <title>Complete Genome Sequencing of a Multidrug-Resistant and Human-Invasive Salmonella enterica Serovar Typhimurium Strain of the Emerging Sequence Type 213 Genotype.</title>
        <authorList>
            <person name="Calva E."/>
            <person name="Silva C."/>
            <person name="Zaidi M.B."/>
            <person name="Sanchez-Flores A."/>
            <person name="Estrada K."/>
            <person name="Silva G.G."/>
            <person name="Soto-Jimenez L.M."/>
            <person name="Wiesner M."/>
            <person name="Fernandez-Mora M."/>
            <person name="Edwards R.A."/>
            <person name="Vinuesa P."/>
        </authorList>
    </citation>
    <scope>NUCLEOTIDE SEQUENCE [LARGE SCALE GENOMIC DNA]</scope>
    <source>
        <strain evidence="13 31">YU39</strain>
    </source>
</reference>
<comment type="subcellular location">
    <subcellularLocation>
        <location evidence="1 9">Cell outer membrane</location>
        <topology evidence="1 9">Multi-pass membrane protein</topology>
    </subcellularLocation>
</comment>
<proteinExistence type="inferred from homology"/>
<dbReference type="PANTHER" id="PTHR30451:SF3">
    <property type="entry name" value="OUTER MEMBRANE USHER PROTEIN HTRE-RELATED"/>
    <property type="match status" value="1"/>
</dbReference>
<evidence type="ECO:0000313" key="28">
    <source>
        <dbReference type="EMBL" id="KTZ15831.1"/>
    </source>
</evidence>
<evidence type="ECO:0000313" key="13">
    <source>
        <dbReference type="EMBL" id="AKH07849.1"/>
    </source>
</evidence>
<dbReference type="EMBL" id="AAHNIA010000008">
    <property type="protein sequence ID" value="EBY1701619.1"/>
    <property type="molecule type" value="Genomic_DNA"/>
</dbReference>
<dbReference type="Proteomes" id="UP000885258">
    <property type="component" value="Unassembled WGS sequence"/>
</dbReference>
<dbReference type="EMBL" id="AAHIDF010000002">
    <property type="protein sequence ID" value="EBW3626903.1"/>
    <property type="molecule type" value="Genomic_DNA"/>
</dbReference>
<dbReference type="EMBL" id="AAKUOT010000004">
    <property type="protein sequence ID" value="ECV8759878.1"/>
    <property type="molecule type" value="Genomic_DNA"/>
</dbReference>
<evidence type="ECO:0000313" key="15">
    <source>
        <dbReference type="EMBL" id="EBW3626903.1"/>
    </source>
</evidence>
<dbReference type="AlphaFoldDB" id="A0A0D6FFA4"/>
<keyword evidence="8 9" id="KW-0998">Cell outer membrane</keyword>
<feature type="domain" description="PapC N-terminal" evidence="12">
    <location>
        <begin position="27"/>
        <end position="164"/>
    </location>
</feature>
<dbReference type="EMBL" id="RSUA01000009">
    <property type="protein sequence ID" value="MIT48532.1"/>
    <property type="molecule type" value="Genomic_DNA"/>
</dbReference>
<dbReference type="OMA" id="YCTITFK"/>
<evidence type="ECO:0000259" key="11">
    <source>
        <dbReference type="Pfam" id="PF13953"/>
    </source>
</evidence>
<dbReference type="Proteomes" id="UP000839617">
    <property type="component" value="Unassembled WGS sequence"/>
</dbReference>
<accession>A0A0F7JA79</accession>
<keyword evidence="7 9" id="KW-0472">Membrane</keyword>
<dbReference type="PATRIC" id="fig|59201.158.peg.2395"/>
<evidence type="ECO:0000313" key="31">
    <source>
        <dbReference type="Proteomes" id="UP000034636"/>
    </source>
</evidence>
<reference evidence="25" key="4">
    <citation type="submission" date="2018-07" db="EMBL/GenBank/DDBJ databases">
        <authorList>
            <person name="Ashton P.M."/>
            <person name="Dallman T."/>
            <person name="Nair S."/>
            <person name="De Pinna E."/>
            <person name="Peters T."/>
            <person name="Grant K."/>
        </authorList>
    </citation>
    <scope>NUCLEOTIDE SEQUENCE</scope>
    <source>
        <strain evidence="25">116039</strain>
        <strain evidence="15">231108</strain>
        <strain evidence="20">265852</strain>
        <strain evidence="29">29290</strain>
        <strain evidence="17">356083</strain>
        <strain evidence="16">422529</strain>
        <strain evidence="30">425567</strain>
        <strain evidence="24">43916</strain>
        <strain evidence="14">488670</strain>
        <strain evidence="18">632340</strain>
        <strain evidence="22">86846</strain>
    </source>
</reference>
<dbReference type="InterPro" id="IPR037224">
    <property type="entry name" value="PapC_N_sf"/>
</dbReference>
<gene>
    <name evidence="13" type="primary">stcC</name>
    <name evidence="25" type="ORF">A3V89_06695</name>
    <name evidence="22" type="ORF">AAB27_03110</name>
    <name evidence="29" type="ORF">AU613_06495</name>
    <name evidence="24" type="ORF">AVC05_06415</name>
    <name evidence="21" type="ORF">B1P38_10475</name>
    <name evidence="19" type="ORF">CE70_08425</name>
    <name evidence="26" type="ORF">CFF59_04220</name>
    <name evidence="28" type="ORF">DD95_00120</name>
    <name evidence="14" type="ORF">DMO92_06615</name>
    <name evidence="15" type="ORF">DPF41_02075</name>
    <name evidence="16" type="ORF">DPS76_07590</name>
    <name evidence="30" type="ORF">DRM14_12670</name>
    <name evidence="17" type="ORF">DU071_06590</name>
    <name evidence="20" type="ORF">E0935_06205</name>
    <name evidence="18" type="ORF">EER35_16085</name>
    <name evidence="23" type="ORF">F3R12_11150</name>
    <name evidence="27" type="ORF">GB466_13575</name>
    <name evidence="13" type="ORF">SE14_02359</name>
</gene>
<dbReference type="EMBL" id="RVDJ01000011">
    <property type="protein sequence ID" value="MLP86167.1"/>
    <property type="molecule type" value="Genomic_DNA"/>
</dbReference>
<evidence type="ECO:0000313" key="16">
    <source>
        <dbReference type="EMBL" id="EBW5462311.1"/>
    </source>
</evidence>
<evidence type="ECO:0000256" key="9">
    <source>
        <dbReference type="RuleBase" id="RU003884"/>
    </source>
</evidence>
<dbReference type="EMBL" id="AAIGQE010000005">
    <property type="protein sequence ID" value="ECE0295215.1"/>
    <property type="molecule type" value="Genomic_DNA"/>
</dbReference>
<evidence type="ECO:0000313" key="29">
    <source>
        <dbReference type="EMBL" id="MIT48532.1"/>
    </source>
</evidence>
<dbReference type="PANTHER" id="PTHR30451">
    <property type="entry name" value="OUTER MEMBRANE USHER PROTEIN"/>
    <property type="match status" value="1"/>
</dbReference>
<dbReference type="EMBL" id="JYVU01000001">
    <property type="protein sequence ID" value="KTZ15831.1"/>
    <property type="molecule type" value="Genomic_DNA"/>
</dbReference>
<dbReference type="KEGG" id="seni:CY43_11570"/>
<evidence type="ECO:0000259" key="12">
    <source>
        <dbReference type="Pfam" id="PF13954"/>
    </source>
</evidence>
<accession>A0A0D6FFA4</accession>
<evidence type="ECO:0000313" key="23">
    <source>
        <dbReference type="EMBL" id="ECW0640404.1"/>
    </source>
</evidence>
<dbReference type="Gene3D" id="2.60.40.2070">
    <property type="match status" value="1"/>
</dbReference>
<keyword evidence="3 9" id="KW-0813">Transport</keyword>
<evidence type="ECO:0000256" key="4">
    <source>
        <dbReference type="ARBA" id="ARBA00022452"/>
    </source>
</evidence>
<dbReference type="Proteomes" id="UP000839907">
    <property type="component" value="Unassembled WGS sequence"/>
</dbReference>
<sequence>MLRMTPIASLVLLTLFTWQTQAIATETFDTHFMVGGMRDQKITNFHLDENKPIPGQYELDIYVNNQWRGKYDIIVADDPGSTCISTELLKNIGVISDGLQPQGATDCIALKDVVRSGGYTFNIGVFRLDLSVPQAYVNEVEAGYVLPENWDRGINAFYTSYYASQYYSDYKNSGSSESTYVRFNSGFNLLGWQAHADTTFNKTDGSSGEWKSNTLYLERGIAELLGTLRAGDQYTSSEIFDSVRFTGVRLFRDMQMLPNSKQNFTPLVQGIAQTNALVTIEQNGFVVYQKEVPPGPFSIADLQLAGGGADLDVTVREADGSINTWLVPYASVPNMLQPGVSKYDFSAGRSHIEGADNQADFTQISYQYGLNNLLTLYGGTMLSNHYNAFTLGTGWNTRIGAISLDATRAHSKQDNGDVFDGQSYQIAYNKYLTQTLTRFGLAAYRYSSQDYRTFNDHVWANNKNNYRRDKNDVYDIADYYQNDFGRKNTFSANVSQSLPEGWGAVSLSALWRDYWGRSGTSKDYQISYSNTFQKINYTLSASQTYDEDHNEDKRFNLFISIPFDWGDGITTPRRHLNVSNSTTFDDDGFTSNNIGLTGTAGSRDQFNYGVSVSHQRHDSETTAGTNLTWNTPVATLNGSYSQSSNYTQTGGSISGGVVAWSGGLNLSSRLSDTFAIMQAPGLEGAYVNGQKYRTTNKKGTVVYDNLTPYRENHLMLDVSQSSSETELRGNRKVAAPYRGAVVLVNFDTDQRKPWFIKAQRPDGSPLIFGYDVVDHHGHNVGIVGQGSQLFIRTNDIPPEVSVPVDKEQGLSCSITFGKTVDESKVYICR</sequence>
<dbReference type="NCBIfam" id="NF011763">
    <property type="entry name" value="PRK15217.1"/>
    <property type="match status" value="1"/>
</dbReference>
<dbReference type="InterPro" id="IPR025949">
    <property type="entry name" value="PapC-like_C"/>
</dbReference>
<evidence type="ECO:0000313" key="27">
    <source>
        <dbReference type="EMBL" id="HAB0971584.1"/>
    </source>
</evidence>
<dbReference type="PROSITE" id="PS01151">
    <property type="entry name" value="FIMBRIAL_USHER"/>
    <property type="match status" value="1"/>
</dbReference>
<dbReference type="Proteomes" id="UP000839616">
    <property type="component" value="Unassembled WGS sequence"/>
</dbReference>
<evidence type="ECO:0000313" key="19">
    <source>
        <dbReference type="EMBL" id="ECE0295215.1"/>
    </source>
</evidence>
<dbReference type="FunFam" id="3.10.20.410:FF:000003">
    <property type="entry name" value="Fimbrial outer membrane usher protein"/>
    <property type="match status" value="1"/>
</dbReference>
<keyword evidence="9" id="KW-1029">Fimbrium biogenesis</keyword>
<evidence type="ECO:0000256" key="3">
    <source>
        <dbReference type="ARBA" id="ARBA00022448"/>
    </source>
</evidence>
<dbReference type="EMBL" id="AAKVET010000006">
    <property type="protein sequence ID" value="ECW0640404.1"/>
    <property type="molecule type" value="Genomic_DNA"/>
</dbReference>
<dbReference type="Proteomes" id="UP000839905">
    <property type="component" value="Unassembled WGS sequence"/>
</dbReference>
<dbReference type="EMBL" id="AALDNI010000010">
    <property type="protein sequence ID" value="ECY5340878.1"/>
    <property type="molecule type" value="Genomic_DNA"/>
</dbReference>
<dbReference type="Pfam" id="PF13954">
    <property type="entry name" value="PapC_N"/>
    <property type="match status" value="1"/>
</dbReference>
<organism evidence="25">
    <name type="scientific">Salmonella typhimurium</name>
    <dbReference type="NCBI Taxonomy" id="90371"/>
    <lineage>
        <taxon>Bacteria</taxon>
        <taxon>Pseudomonadati</taxon>
        <taxon>Pseudomonadota</taxon>
        <taxon>Gammaproteobacteria</taxon>
        <taxon>Enterobacterales</taxon>
        <taxon>Enterobacteriaceae</taxon>
        <taxon>Salmonella</taxon>
    </lineage>
</organism>
<comment type="similarity">
    <text evidence="2 9">Belongs to the fimbrial export usher family.</text>
</comment>
<evidence type="ECO:0000313" key="22">
    <source>
        <dbReference type="EMBL" id="ECV8759878.1"/>
    </source>
</evidence>
<keyword evidence="4" id="KW-1134">Transmembrane beta strand</keyword>
<dbReference type="EMBL" id="AAHDPU010000004">
    <property type="protein sequence ID" value="EBU9271749.1"/>
    <property type="molecule type" value="Genomic_DNA"/>
</dbReference>
<evidence type="ECO:0000313" key="21">
    <source>
        <dbReference type="EMBL" id="ECU8354010.1"/>
    </source>
</evidence>
<dbReference type="EMBL" id="DAAFPQ010000009">
    <property type="protein sequence ID" value="HAB0971584.1"/>
    <property type="molecule type" value="Genomic_DNA"/>
</dbReference>
<dbReference type="Proteomes" id="UP000839595">
    <property type="component" value="Unassembled WGS sequence"/>
</dbReference>
<feature type="signal peptide" evidence="10">
    <location>
        <begin position="1"/>
        <end position="24"/>
    </location>
</feature>
<dbReference type="EMBL" id="CP011428">
    <property type="protein sequence ID" value="AKH07849.1"/>
    <property type="molecule type" value="Genomic_DNA"/>
</dbReference>
<dbReference type="FunFam" id="2.60.40.2610:FF:000001">
    <property type="entry name" value="Outer membrane fimbrial usher protein"/>
    <property type="match status" value="1"/>
</dbReference>
<dbReference type="Pfam" id="PF13953">
    <property type="entry name" value="PapC_C"/>
    <property type="match status" value="1"/>
</dbReference>
<evidence type="ECO:0000313" key="32">
    <source>
        <dbReference type="Proteomes" id="UP000054461"/>
    </source>
</evidence>
<feature type="domain" description="PapC-like C-terminal" evidence="11">
    <location>
        <begin position="756"/>
        <end position="816"/>
    </location>
</feature>